<accession>A0A2C9VQ52</accession>
<dbReference type="Gene3D" id="3.40.50.12780">
    <property type="entry name" value="N-terminal domain of ligase-like"/>
    <property type="match status" value="1"/>
</dbReference>
<feature type="domain" description="AMP-dependent synthetase/ligase" evidence="7">
    <location>
        <begin position="70"/>
        <end position="419"/>
    </location>
</feature>
<dbReference type="FunFam" id="3.30.300.30:FF:000007">
    <property type="entry name" value="4-coumarate--CoA ligase 2"/>
    <property type="match status" value="1"/>
</dbReference>
<keyword evidence="2" id="KW-0436">Ligase</keyword>
<name>A0A2C9VQ52_MANES</name>
<dbReference type="InterPro" id="IPR000873">
    <property type="entry name" value="AMP-dep_synth/lig_dom"/>
</dbReference>
<dbReference type="GO" id="GO:0005524">
    <property type="term" value="F:ATP binding"/>
    <property type="evidence" value="ECO:0007669"/>
    <property type="project" value="UniProtKB-KW"/>
</dbReference>
<dbReference type="FunFam" id="3.40.50.12780:FF:000003">
    <property type="entry name" value="Long-chain-fatty-acid--CoA ligase FadD"/>
    <property type="match status" value="1"/>
</dbReference>
<evidence type="ECO:0000313" key="10">
    <source>
        <dbReference type="Proteomes" id="UP000091857"/>
    </source>
</evidence>
<dbReference type="InterPro" id="IPR020845">
    <property type="entry name" value="AMP-binding_CS"/>
</dbReference>
<keyword evidence="10" id="KW-1185">Reference proteome</keyword>
<organism evidence="9 10">
    <name type="scientific">Manihot esculenta</name>
    <name type="common">Cassava</name>
    <name type="synonym">Jatropha manihot</name>
    <dbReference type="NCBI Taxonomy" id="3983"/>
    <lineage>
        <taxon>Eukaryota</taxon>
        <taxon>Viridiplantae</taxon>
        <taxon>Streptophyta</taxon>
        <taxon>Embryophyta</taxon>
        <taxon>Tracheophyta</taxon>
        <taxon>Spermatophyta</taxon>
        <taxon>Magnoliopsida</taxon>
        <taxon>eudicotyledons</taxon>
        <taxon>Gunneridae</taxon>
        <taxon>Pentapetalae</taxon>
        <taxon>rosids</taxon>
        <taxon>fabids</taxon>
        <taxon>Malpighiales</taxon>
        <taxon>Euphorbiaceae</taxon>
        <taxon>Crotonoideae</taxon>
        <taxon>Manihoteae</taxon>
        <taxon>Manihot</taxon>
    </lineage>
</organism>
<reference evidence="10" key="1">
    <citation type="journal article" date="2016" name="Nat. Biotechnol.">
        <title>Sequencing wild and cultivated cassava and related species reveals extensive interspecific hybridization and genetic diversity.</title>
        <authorList>
            <person name="Bredeson J.V."/>
            <person name="Lyons J.B."/>
            <person name="Prochnik S.E."/>
            <person name="Wu G.A."/>
            <person name="Ha C.M."/>
            <person name="Edsinger-Gonzales E."/>
            <person name="Grimwood J."/>
            <person name="Schmutz J."/>
            <person name="Rabbi I.Y."/>
            <person name="Egesi C."/>
            <person name="Nauluvula P."/>
            <person name="Lebot V."/>
            <person name="Ndunguru J."/>
            <person name="Mkamilo G."/>
            <person name="Bart R.S."/>
            <person name="Setter T.L."/>
            <person name="Gleadow R.M."/>
            <person name="Kulakow P."/>
            <person name="Ferguson M.E."/>
            <person name="Rounsley S."/>
            <person name="Rokhsar D.S."/>
        </authorList>
    </citation>
    <scope>NUCLEOTIDE SEQUENCE [LARGE SCALE GENOMIC DNA]</scope>
    <source>
        <strain evidence="10">cv. AM560-2</strain>
    </source>
</reference>
<dbReference type="PANTHER" id="PTHR24096:SF251">
    <property type="entry name" value="4-COUMARATE--COA LIGASE-LIKE 9"/>
    <property type="match status" value="1"/>
</dbReference>
<keyword evidence="6" id="KW-0812">Transmembrane</keyword>
<gene>
    <name evidence="9" type="ORF">MANES_06G117400v8</name>
</gene>
<dbReference type="InterPro" id="IPR025110">
    <property type="entry name" value="AMP-bd_C"/>
</dbReference>
<keyword evidence="3" id="KW-0547">Nucleotide-binding</keyword>
<dbReference type="EMBL" id="CM004392">
    <property type="protein sequence ID" value="OAY47930.1"/>
    <property type="molecule type" value="Genomic_DNA"/>
</dbReference>
<evidence type="ECO:0000259" key="7">
    <source>
        <dbReference type="Pfam" id="PF00501"/>
    </source>
</evidence>
<feature type="domain" description="AMP-binding enzyme C-terminal" evidence="8">
    <location>
        <begin position="471"/>
        <end position="546"/>
    </location>
</feature>
<dbReference type="InterPro" id="IPR042099">
    <property type="entry name" value="ANL_N_sf"/>
</dbReference>
<evidence type="ECO:0000256" key="4">
    <source>
        <dbReference type="ARBA" id="ARBA00022840"/>
    </source>
</evidence>
<keyword evidence="6" id="KW-1133">Transmembrane helix</keyword>
<dbReference type="PROSITE" id="PS00455">
    <property type="entry name" value="AMP_BINDING"/>
    <property type="match status" value="1"/>
</dbReference>
<dbReference type="Pfam" id="PF13193">
    <property type="entry name" value="AMP-binding_C"/>
    <property type="match status" value="1"/>
</dbReference>
<sequence>MAAKAPEPPTGDANGTHSIDPNSGFCKETKIFHSLRPSAPLPPPNQPLSIAQLVFSLLHSSATDLTTDIFLVNSATGYSLTYAQFISQVRSLSLALSAHYSLSTNDVAFILCPTSVHLPILYFSLISLGVIISPANPLSSKSEVTHQLQLCKPKIAFATSQTAHKLPSLPLGTILIDSPAFLALLTRSKVTTHDRLNPVVVKQSDTAAILYSSGTTGRVKGVALTHRNLIALISGFYQNNKVDPNEPGPHPVSLFTLPMFHVYGFIMLISAVAVGFTVVLMERFDFEGMLRSVEKYKVNYMPVSPPLIVAFVKSELTQKYDLSSLMILGCGGAPLGKDVAYRFKEKFPNVEIVQGYGLTETGGGATRMSDPEECKILGSVGLLTENMEAKIVDPVTGEALSPDQRGELWLRGPTVMKGYVGDDKATAETLDSEGWLRTGDLCYFDSKGFLYIVDRLKELIKYKAYQVPPAELEQLLQSHPEIADAAVVPYPDEEAGQIPMACVVRRPGSNITEAQIMDFIAEQVAPYKKIRRVAFINSIPKSPAGKILRRELANHALAGASSKL</sequence>
<evidence type="ECO:0000256" key="3">
    <source>
        <dbReference type="ARBA" id="ARBA00022741"/>
    </source>
</evidence>
<comment type="caution">
    <text evidence="9">The sequence shown here is derived from an EMBL/GenBank/DDBJ whole genome shotgun (WGS) entry which is preliminary data.</text>
</comment>
<evidence type="ECO:0000256" key="5">
    <source>
        <dbReference type="SAM" id="MobiDB-lite"/>
    </source>
</evidence>
<dbReference type="PANTHER" id="PTHR24096">
    <property type="entry name" value="LONG-CHAIN-FATTY-ACID--COA LIGASE"/>
    <property type="match status" value="1"/>
</dbReference>
<evidence type="ECO:0000256" key="1">
    <source>
        <dbReference type="ARBA" id="ARBA00006432"/>
    </source>
</evidence>
<dbReference type="CDD" id="cd05904">
    <property type="entry name" value="4CL"/>
    <property type="match status" value="1"/>
</dbReference>
<proteinExistence type="inferred from homology"/>
<dbReference type="Gramene" id="Manes.06G117400.1.v8.1">
    <property type="protein sequence ID" value="Manes.06G117400.1.v8.1.CDS"/>
    <property type="gene ID" value="Manes.06G117400.v8.1"/>
</dbReference>
<keyword evidence="6" id="KW-0472">Membrane</keyword>
<evidence type="ECO:0000259" key="8">
    <source>
        <dbReference type="Pfam" id="PF13193"/>
    </source>
</evidence>
<dbReference type="Pfam" id="PF00501">
    <property type="entry name" value="AMP-binding"/>
    <property type="match status" value="1"/>
</dbReference>
<dbReference type="GO" id="GO:0016405">
    <property type="term" value="F:CoA-ligase activity"/>
    <property type="evidence" value="ECO:0000318"/>
    <property type="project" value="GO_Central"/>
</dbReference>
<evidence type="ECO:0000256" key="6">
    <source>
        <dbReference type="SAM" id="Phobius"/>
    </source>
</evidence>
<feature type="region of interest" description="Disordered" evidence="5">
    <location>
        <begin position="1"/>
        <end position="22"/>
    </location>
</feature>
<dbReference type="InterPro" id="IPR045851">
    <property type="entry name" value="AMP-bd_C_sf"/>
</dbReference>
<dbReference type="Gene3D" id="3.30.300.30">
    <property type="match status" value="1"/>
</dbReference>
<feature type="transmembrane region" description="Helical" evidence="6">
    <location>
        <begin position="260"/>
        <end position="281"/>
    </location>
</feature>
<dbReference type="OrthoDB" id="10253869at2759"/>
<dbReference type="Proteomes" id="UP000091857">
    <property type="component" value="Chromosome 6"/>
</dbReference>
<dbReference type="OMA" id="HWVNIST"/>
<evidence type="ECO:0000256" key="2">
    <source>
        <dbReference type="ARBA" id="ARBA00022598"/>
    </source>
</evidence>
<comment type="similarity">
    <text evidence="1">Belongs to the ATP-dependent AMP-binding enzyme family.</text>
</comment>
<protein>
    <submittedName>
        <fullName evidence="9">Uncharacterized protein</fullName>
    </submittedName>
</protein>
<evidence type="ECO:0000313" key="9">
    <source>
        <dbReference type="EMBL" id="OAY47930.1"/>
    </source>
</evidence>
<dbReference type="AlphaFoldDB" id="A0A2C9VQ52"/>
<keyword evidence="4" id="KW-0067">ATP-binding</keyword>
<dbReference type="STRING" id="3983.A0A2C9VQ52"/>
<dbReference type="SUPFAM" id="SSF56801">
    <property type="entry name" value="Acetyl-CoA synthetase-like"/>
    <property type="match status" value="1"/>
</dbReference>